<feature type="domain" description="UCH catalytic" evidence="9">
    <location>
        <begin position="8"/>
        <end position="232"/>
    </location>
</feature>
<dbReference type="Gene3D" id="3.40.532.10">
    <property type="entry name" value="Peptidase C12, ubiquitin carboxyl-terminal hydrolase"/>
    <property type="match status" value="1"/>
</dbReference>
<keyword evidence="4 7" id="KW-0833">Ubl conjugation pathway</keyword>
<accession>A0AAV0BW02</accession>
<sequence>MSEKDDVTWSLTESDPAVFSLLLGQLGVIGSQVEELWSLESEALDRIKPVYALIFLFKYLESHRSDPSKLSGKPEQLPDGSWFSYQVVNNACATLAILNAVMNISSTSNHNDKARDEDEDHVFELGEELKNLKSFSIGLDPQTIVHNSFSRPDPFQRDRSNLSKSSEEAYHFITYVPIQGQLFELDGLNNTPICHGKVLNDDWLDLTRGVIESRIKTFSNSEVNFNLMAICGDRLKVLEKQRLRMISESDVGIGQEGFNERLDEIDQSIEQKIVKRKRWSEEVLIRRHNHIGFIHNFMISLAKSKKLKERIEVAKIQNGRI</sequence>
<dbReference type="EMBL" id="CALTRL010006295">
    <property type="protein sequence ID" value="CAH7690436.1"/>
    <property type="molecule type" value="Genomic_DNA"/>
</dbReference>
<gene>
    <name evidence="10" type="ORF">PPACK8108_LOCUS25786</name>
</gene>
<dbReference type="PROSITE" id="PS52048">
    <property type="entry name" value="UCH_DOMAIN"/>
    <property type="match status" value="1"/>
</dbReference>
<keyword evidence="11" id="KW-1185">Reference proteome</keyword>
<dbReference type="Proteomes" id="UP001153365">
    <property type="component" value="Unassembled WGS sequence"/>
</dbReference>
<dbReference type="PRINTS" id="PR00707">
    <property type="entry name" value="UBCTHYDRLASE"/>
</dbReference>
<evidence type="ECO:0000256" key="4">
    <source>
        <dbReference type="ARBA" id="ARBA00022786"/>
    </source>
</evidence>
<dbReference type="EC" id="3.4.19.12" evidence="8"/>
<comment type="similarity">
    <text evidence="2 7 8">Belongs to the peptidase C12 family.</text>
</comment>
<evidence type="ECO:0000259" key="9">
    <source>
        <dbReference type="PROSITE" id="PS52048"/>
    </source>
</evidence>
<proteinExistence type="inferred from homology"/>
<keyword evidence="6 7" id="KW-0788">Thiol protease</keyword>
<protein>
    <recommendedName>
        <fullName evidence="8">Ubiquitin carboxyl-terminal hydrolase</fullName>
        <ecNumber evidence="8">3.4.19.12</ecNumber>
    </recommendedName>
</protein>
<organism evidence="10 11">
    <name type="scientific">Phakopsora pachyrhizi</name>
    <name type="common">Asian soybean rust disease fungus</name>
    <dbReference type="NCBI Taxonomy" id="170000"/>
    <lineage>
        <taxon>Eukaryota</taxon>
        <taxon>Fungi</taxon>
        <taxon>Dikarya</taxon>
        <taxon>Basidiomycota</taxon>
        <taxon>Pucciniomycotina</taxon>
        <taxon>Pucciniomycetes</taxon>
        <taxon>Pucciniales</taxon>
        <taxon>Phakopsoraceae</taxon>
        <taxon>Phakopsora</taxon>
    </lineage>
</organism>
<dbReference type="PANTHER" id="PTHR10589">
    <property type="entry name" value="UBIQUITIN CARBOXYL-TERMINAL HYDROLASE"/>
    <property type="match status" value="1"/>
</dbReference>
<dbReference type="GO" id="GO:0004843">
    <property type="term" value="F:cysteine-type deubiquitinase activity"/>
    <property type="evidence" value="ECO:0007669"/>
    <property type="project" value="UniProtKB-UniRule"/>
</dbReference>
<dbReference type="GO" id="GO:0016579">
    <property type="term" value="P:protein deubiquitination"/>
    <property type="evidence" value="ECO:0007669"/>
    <property type="project" value="TreeGrafter"/>
</dbReference>
<dbReference type="InterPro" id="IPR001578">
    <property type="entry name" value="Peptidase_C12_UCH"/>
</dbReference>
<keyword evidence="5 7" id="KW-0378">Hydrolase</keyword>
<feature type="site" description="Important for enzyme activity" evidence="7">
    <location>
        <position position="186"/>
    </location>
</feature>
<dbReference type="AlphaFoldDB" id="A0AAV0BW02"/>
<dbReference type="Pfam" id="PF18031">
    <property type="entry name" value="UCH_C"/>
    <property type="match status" value="1"/>
</dbReference>
<comment type="caution">
    <text evidence="10">The sequence shown here is derived from an EMBL/GenBank/DDBJ whole genome shotgun (WGS) entry which is preliminary data.</text>
</comment>
<evidence type="ECO:0000313" key="10">
    <source>
        <dbReference type="EMBL" id="CAH7690436.1"/>
    </source>
</evidence>
<feature type="active site" description="Nucleophile" evidence="7">
    <location>
        <position position="92"/>
    </location>
</feature>
<dbReference type="PANTHER" id="PTHR10589:SF16">
    <property type="entry name" value="UBIQUITIN CARBOXYL-TERMINAL HYDROLASE ISOZYME L5"/>
    <property type="match status" value="1"/>
</dbReference>
<name>A0AAV0BW02_PHAPC</name>
<dbReference type="InterPro" id="IPR041507">
    <property type="entry name" value="UCH_C"/>
</dbReference>
<evidence type="ECO:0000313" key="11">
    <source>
        <dbReference type="Proteomes" id="UP001153365"/>
    </source>
</evidence>
<evidence type="ECO:0000256" key="7">
    <source>
        <dbReference type="PROSITE-ProRule" id="PRU01393"/>
    </source>
</evidence>
<evidence type="ECO:0000256" key="8">
    <source>
        <dbReference type="RuleBase" id="RU361215"/>
    </source>
</evidence>
<dbReference type="InterPro" id="IPR038765">
    <property type="entry name" value="Papain-like_cys_pep_sf"/>
</dbReference>
<dbReference type="GO" id="GO:0006511">
    <property type="term" value="P:ubiquitin-dependent protein catabolic process"/>
    <property type="evidence" value="ECO:0007669"/>
    <property type="project" value="UniProtKB-UniRule"/>
</dbReference>
<evidence type="ECO:0000256" key="3">
    <source>
        <dbReference type="ARBA" id="ARBA00022670"/>
    </source>
</evidence>
<dbReference type="Pfam" id="PF01088">
    <property type="entry name" value="Peptidase_C12"/>
    <property type="match status" value="1"/>
</dbReference>
<feature type="site" description="Transition state stabilizer" evidence="7">
    <location>
        <position position="86"/>
    </location>
</feature>
<evidence type="ECO:0000256" key="2">
    <source>
        <dbReference type="ARBA" id="ARBA00009326"/>
    </source>
</evidence>
<evidence type="ECO:0000256" key="1">
    <source>
        <dbReference type="ARBA" id="ARBA00000707"/>
    </source>
</evidence>
<keyword evidence="3 7" id="KW-0645">Protease</keyword>
<dbReference type="GO" id="GO:0005737">
    <property type="term" value="C:cytoplasm"/>
    <property type="evidence" value="ECO:0007669"/>
    <property type="project" value="TreeGrafter"/>
</dbReference>
<evidence type="ECO:0000256" key="6">
    <source>
        <dbReference type="ARBA" id="ARBA00022807"/>
    </source>
</evidence>
<feature type="active site" description="Proton donor" evidence="7">
    <location>
        <position position="171"/>
    </location>
</feature>
<dbReference type="SUPFAM" id="SSF54001">
    <property type="entry name" value="Cysteine proteinases"/>
    <property type="match status" value="1"/>
</dbReference>
<dbReference type="Gene3D" id="1.20.58.860">
    <property type="match status" value="1"/>
</dbReference>
<dbReference type="InterPro" id="IPR036959">
    <property type="entry name" value="Peptidase_C12_UCH_sf"/>
</dbReference>
<comment type="catalytic activity">
    <reaction evidence="1 7 8">
        <text>Thiol-dependent hydrolysis of ester, thioester, amide, peptide and isopeptide bonds formed by the C-terminal Gly of ubiquitin (a 76-residue protein attached to proteins as an intracellular targeting signal).</text>
        <dbReference type="EC" id="3.4.19.12"/>
    </reaction>
</comment>
<evidence type="ECO:0000256" key="5">
    <source>
        <dbReference type="ARBA" id="ARBA00022801"/>
    </source>
</evidence>
<reference evidence="10" key="1">
    <citation type="submission" date="2022-06" db="EMBL/GenBank/DDBJ databases">
        <authorList>
            <consortium name="SYNGENTA / RWTH Aachen University"/>
        </authorList>
    </citation>
    <scope>NUCLEOTIDE SEQUENCE</scope>
</reference>